<comment type="caution">
    <text evidence="1">The sequence shown here is derived from an EMBL/GenBank/DDBJ whole genome shotgun (WGS) entry which is preliminary data.</text>
</comment>
<gene>
    <name evidence="1" type="ORF">VNI00_012979</name>
</gene>
<keyword evidence="2" id="KW-1185">Reference proteome</keyword>
<dbReference type="InterPro" id="IPR032675">
    <property type="entry name" value="LRR_dom_sf"/>
</dbReference>
<reference evidence="1 2" key="1">
    <citation type="submission" date="2024-01" db="EMBL/GenBank/DDBJ databases">
        <title>A draft genome for a cacao thread blight-causing isolate of Paramarasmius palmivorus.</title>
        <authorList>
            <person name="Baruah I.K."/>
            <person name="Bukari Y."/>
            <person name="Amoako-Attah I."/>
            <person name="Meinhardt L.W."/>
            <person name="Bailey B.A."/>
            <person name="Cohen S.P."/>
        </authorList>
    </citation>
    <scope>NUCLEOTIDE SEQUENCE [LARGE SCALE GENOMIC DNA]</scope>
    <source>
        <strain evidence="1 2">GH-12</strain>
    </source>
</reference>
<dbReference type="Gene3D" id="3.80.10.10">
    <property type="entry name" value="Ribonuclease Inhibitor"/>
    <property type="match status" value="1"/>
</dbReference>
<proteinExistence type="predicted"/>
<name>A0AAW0C2Q9_9AGAR</name>
<dbReference type="AlphaFoldDB" id="A0AAW0C2Q9"/>
<evidence type="ECO:0000313" key="2">
    <source>
        <dbReference type="Proteomes" id="UP001383192"/>
    </source>
</evidence>
<dbReference type="Proteomes" id="UP001383192">
    <property type="component" value="Unassembled WGS sequence"/>
</dbReference>
<accession>A0AAW0C2Q9</accession>
<protein>
    <submittedName>
        <fullName evidence="1">Uncharacterized protein</fullName>
    </submittedName>
</protein>
<organism evidence="1 2">
    <name type="scientific">Paramarasmius palmivorus</name>
    <dbReference type="NCBI Taxonomy" id="297713"/>
    <lineage>
        <taxon>Eukaryota</taxon>
        <taxon>Fungi</taxon>
        <taxon>Dikarya</taxon>
        <taxon>Basidiomycota</taxon>
        <taxon>Agaricomycotina</taxon>
        <taxon>Agaricomycetes</taxon>
        <taxon>Agaricomycetidae</taxon>
        <taxon>Agaricales</taxon>
        <taxon>Marasmiineae</taxon>
        <taxon>Marasmiaceae</taxon>
        <taxon>Paramarasmius</taxon>
    </lineage>
</organism>
<dbReference type="SUPFAM" id="SSF52047">
    <property type="entry name" value="RNI-like"/>
    <property type="match status" value="1"/>
</dbReference>
<evidence type="ECO:0000313" key="1">
    <source>
        <dbReference type="EMBL" id="KAK7032570.1"/>
    </source>
</evidence>
<dbReference type="EMBL" id="JAYKXP010000063">
    <property type="protein sequence ID" value="KAK7032570.1"/>
    <property type="molecule type" value="Genomic_DNA"/>
</dbReference>
<sequence>MMPSSESTTDDGPLPLRLVKSIFDHADRIRHLSLQFVGQGEGAAFASGFPPFRGRFVSLTHLLIEIYQSGHEVHDLLNAFSTSPLCSIELYNATATSSAIFPYSRLSNIGIDDGDFSLFTDILSKARSLEHARFVLRKNTGLPNDISIQPIAKLRSLEIDMHVGLAYSRDYIRLFNLLSCPALTSLTFSMFPERSKVFVHTFVGFIKRCPKIQSFTLGATEFEDEDLLMILAQMPELVFLDVLLPYGVTSRFMQELGSARIVPKLKDLRGDIFSKRFDWNAFVDMVDCRWAMPNRSLRSVYWISDHVRVPESVLPWVRKLQREGLAIRIYVEMDLQDDEYFAYEVQG</sequence>